<protein>
    <submittedName>
        <fullName evidence="1">Uncharacterized protein</fullName>
    </submittedName>
</protein>
<proteinExistence type="predicted"/>
<accession>A0A166C672</accession>
<dbReference type="PATRIC" id="fig|66851.6.peg.104"/>
<dbReference type="Proteomes" id="UP000077428">
    <property type="component" value="Unassembled WGS sequence"/>
</dbReference>
<dbReference type="RefSeq" id="WP_063720076.1">
    <property type="nucleotide sequence ID" value="NZ_LT985185.1"/>
</dbReference>
<comment type="caution">
    <text evidence="1">The sequence shown here is derived from an EMBL/GenBank/DDBJ whole genome shotgun (WGS) entry which is preliminary data.</text>
</comment>
<sequence length="85" mass="10086">MTNIEFVKLLNNILKNIKISDEEIDKILIENSEDKISFKDKITKTLEKNILMIQPQHIARIIGKHCKRESIKKNVKKKKRNMEKI</sequence>
<name>A0A166C672_METOA</name>
<reference evidence="2" key="1">
    <citation type="journal article" date="2016" name="Genome Announc.">
        <title>Draft Genome Sequences of Methanobrevibacter curvatus DSM11111, Methanobrevibacter cuticularis DSM11139, Methanobrevibacter filiformis DSM11501, and Methanobrevibacter oralis DSM7256.</title>
        <authorList>
            <person name="Poehlein A."/>
            <person name="Seedorf H."/>
        </authorList>
    </citation>
    <scope>NUCLEOTIDE SEQUENCE [LARGE SCALE GENOMIC DNA]</scope>
    <source>
        <strain evidence="2">DSM 7256 / JCM 30027 / ZR</strain>
    </source>
</reference>
<dbReference type="EMBL" id="LWMU01000022">
    <property type="protein sequence ID" value="KZX14173.1"/>
    <property type="molecule type" value="Genomic_DNA"/>
</dbReference>
<keyword evidence="2" id="KW-1185">Reference proteome</keyword>
<dbReference type="AlphaFoldDB" id="A0A166C672"/>
<organism evidence="1 2">
    <name type="scientific">Methanobrevibacter oralis</name>
    <dbReference type="NCBI Taxonomy" id="66851"/>
    <lineage>
        <taxon>Archaea</taxon>
        <taxon>Methanobacteriati</taxon>
        <taxon>Methanobacteriota</taxon>
        <taxon>Methanomada group</taxon>
        <taxon>Methanobacteria</taxon>
        <taxon>Methanobacteriales</taxon>
        <taxon>Methanobacteriaceae</taxon>
        <taxon>Methanobrevibacter</taxon>
    </lineage>
</organism>
<evidence type="ECO:0000313" key="2">
    <source>
        <dbReference type="Proteomes" id="UP000077428"/>
    </source>
</evidence>
<evidence type="ECO:0000313" key="1">
    <source>
        <dbReference type="EMBL" id="KZX14173.1"/>
    </source>
</evidence>
<gene>
    <name evidence="1" type="ORF">MBORA_00780</name>
</gene>